<comment type="caution">
    <text evidence="3">The sequence shown here is derived from an EMBL/GenBank/DDBJ whole genome shotgun (WGS) entry which is preliminary data.</text>
</comment>
<evidence type="ECO:0000256" key="1">
    <source>
        <dbReference type="SAM" id="MobiDB-lite"/>
    </source>
</evidence>
<dbReference type="RefSeq" id="WP_044240684.1">
    <property type="nucleotide sequence ID" value="NZ_ASRX01000018.1"/>
</dbReference>
<sequence>MNPAVPELLDRLDGPVTAFLVYGVGGLLLAAHVAFALYRWFFHRRAEAQARAEEAKAPSLAPGFTSLCGVVETDGEEAAITLTLWEEGTEWHHKGSWHHRWRERSRAMEARSFTLRLASGERVRVVPDERVIYVDSLQIRLFTGAERERTAELKAGQEVRVDGMLLRNRASQRAESVYRGGEAPRYTLRGGRAEPLQVAVGGLSGGHQRWATWYRWAALVLGATLASVQLLAYGPYHALRAAGQVVEASIVDGEVYTTATRSGGRMHFGLKATFKDARGKAHALSDEVPRATYEAARDRTLQTIPFLVVPWDAEIHQVGTTPALSNGRGMLGHLAVVVAILLFWVMRRQVMPWYEQRRVVERGPGSLASSVMTYEESAPAQVSSRVSSAPAPHRNAS</sequence>
<name>A0A017T9Y1_9BACT</name>
<dbReference type="AlphaFoldDB" id="A0A017T9Y1"/>
<protein>
    <submittedName>
        <fullName evidence="3">Uncharacterized protein</fullName>
    </submittedName>
</protein>
<keyword evidence="4" id="KW-1185">Reference proteome</keyword>
<feature type="transmembrane region" description="Helical" evidence="2">
    <location>
        <begin position="213"/>
        <end position="233"/>
    </location>
</feature>
<accession>A0A017T9Y1</accession>
<feature type="transmembrane region" description="Helical" evidence="2">
    <location>
        <begin position="330"/>
        <end position="347"/>
    </location>
</feature>
<evidence type="ECO:0000256" key="2">
    <source>
        <dbReference type="SAM" id="Phobius"/>
    </source>
</evidence>
<gene>
    <name evidence="3" type="ORF">CAP_2253</name>
</gene>
<feature type="region of interest" description="Disordered" evidence="1">
    <location>
        <begin position="377"/>
        <end position="397"/>
    </location>
</feature>
<feature type="transmembrane region" description="Helical" evidence="2">
    <location>
        <begin position="20"/>
        <end position="41"/>
    </location>
</feature>
<keyword evidence="2" id="KW-0472">Membrane</keyword>
<dbReference type="STRING" id="1192034.CAP_2253"/>
<dbReference type="EMBL" id="ASRX01000018">
    <property type="protein sequence ID" value="EYF06063.1"/>
    <property type="molecule type" value="Genomic_DNA"/>
</dbReference>
<reference evidence="3 4" key="1">
    <citation type="submission" date="2013-05" db="EMBL/GenBank/DDBJ databases">
        <title>Genome assembly of Chondromyces apiculatus DSM 436.</title>
        <authorList>
            <person name="Sharma G."/>
            <person name="Khatri I."/>
            <person name="Kaur C."/>
            <person name="Mayilraj S."/>
            <person name="Subramanian S."/>
        </authorList>
    </citation>
    <scope>NUCLEOTIDE SEQUENCE [LARGE SCALE GENOMIC DNA]</scope>
    <source>
        <strain evidence="3 4">DSM 436</strain>
    </source>
</reference>
<dbReference type="Proteomes" id="UP000019678">
    <property type="component" value="Unassembled WGS sequence"/>
</dbReference>
<proteinExistence type="predicted"/>
<keyword evidence="2" id="KW-0812">Transmembrane</keyword>
<dbReference type="OrthoDB" id="5500616at2"/>
<organism evidence="3 4">
    <name type="scientific">Chondromyces apiculatus DSM 436</name>
    <dbReference type="NCBI Taxonomy" id="1192034"/>
    <lineage>
        <taxon>Bacteria</taxon>
        <taxon>Pseudomonadati</taxon>
        <taxon>Myxococcota</taxon>
        <taxon>Polyangia</taxon>
        <taxon>Polyangiales</taxon>
        <taxon>Polyangiaceae</taxon>
        <taxon>Chondromyces</taxon>
    </lineage>
</organism>
<keyword evidence="2" id="KW-1133">Transmembrane helix</keyword>
<evidence type="ECO:0000313" key="3">
    <source>
        <dbReference type="EMBL" id="EYF06063.1"/>
    </source>
</evidence>
<evidence type="ECO:0000313" key="4">
    <source>
        <dbReference type="Proteomes" id="UP000019678"/>
    </source>
</evidence>